<feature type="binding site" evidence="5">
    <location>
        <position position="199"/>
    </location>
    <ligand>
        <name>S-adenosyl-L-methionine</name>
        <dbReference type="ChEBI" id="CHEBI:59789"/>
    </ligand>
</feature>
<evidence type="ECO:0000256" key="2">
    <source>
        <dbReference type="ARBA" id="ARBA00022679"/>
    </source>
</evidence>
<dbReference type="InterPro" id="IPR019874">
    <property type="entry name" value="RF_methyltr_PrmC"/>
</dbReference>
<dbReference type="InterPro" id="IPR007848">
    <property type="entry name" value="Small_mtfrase_dom"/>
</dbReference>
<dbReference type="Gene3D" id="1.10.8.10">
    <property type="entry name" value="DNA helicase RuvA subunit, C-terminal domain"/>
    <property type="match status" value="1"/>
</dbReference>
<evidence type="ECO:0000256" key="1">
    <source>
        <dbReference type="ARBA" id="ARBA00022603"/>
    </source>
</evidence>
<evidence type="ECO:0000259" key="7">
    <source>
        <dbReference type="Pfam" id="PF17827"/>
    </source>
</evidence>
<dbReference type="RefSeq" id="WP_338104266.1">
    <property type="nucleotide sequence ID" value="NZ_BAABAG010000001.1"/>
</dbReference>
<feature type="domain" description="Release factor glutamine methyltransferase N-terminal" evidence="7">
    <location>
        <begin position="12"/>
        <end position="84"/>
    </location>
</feature>
<keyword evidence="3 5" id="KW-0949">S-adenosyl-L-methionine</keyword>
<dbReference type="PANTHER" id="PTHR18895">
    <property type="entry name" value="HEMK METHYLTRANSFERASE"/>
    <property type="match status" value="1"/>
</dbReference>
<dbReference type="Proteomes" id="UP000567246">
    <property type="component" value="Unassembled WGS sequence"/>
</dbReference>
<dbReference type="Pfam" id="PF17827">
    <property type="entry name" value="PrmC_N"/>
    <property type="match status" value="1"/>
</dbReference>
<reference evidence="8 9" key="1">
    <citation type="submission" date="2020-08" db="EMBL/GenBank/DDBJ databases">
        <title>Sequencing the genomes of 1000 actinobacteria strains.</title>
        <authorList>
            <person name="Klenk H.-P."/>
        </authorList>
    </citation>
    <scope>NUCLEOTIDE SEQUENCE [LARGE SCALE GENOMIC DNA]</scope>
    <source>
        <strain evidence="8 9">DSM 17945</strain>
    </source>
</reference>
<comment type="similarity">
    <text evidence="5">Belongs to the protein N5-glutamine methyltransferase family. PrmC subfamily.</text>
</comment>
<sequence>MSDADESEPWAQALRRATGLLAEAGVDSPRVDAELLLAHVLGLGRGELLARVFAGAAGTAGEAERFAALVARRARREPVQHLTGVAFFHGLDLAVGPGVFLPRPETELLVDAVLAELTARPAAATVVDLCTGSGAIAAAVAAWAQEHGRDVAVTAVELDDEAASWARRNLEPHGVRLRQGDALVALPELEGRVDVVVSNPPYVPEAETPVQAEARLDPARALYGGDAAGMRIPVGIAARAAALLVPGGLFAMEHHETQGAALIETLGADGGFEDVRVHADLTGRDRFLTARRSAGPSGSQKMEE</sequence>
<keyword evidence="2 5" id="KW-0808">Transferase</keyword>
<feature type="domain" description="Methyltransferase small" evidence="6">
    <location>
        <begin position="112"/>
        <end position="212"/>
    </location>
</feature>
<gene>
    <name evidence="5" type="primary">prmC</name>
    <name evidence="8" type="ORF">HDA33_001049</name>
</gene>
<dbReference type="SUPFAM" id="SSF53335">
    <property type="entry name" value="S-adenosyl-L-methionine-dependent methyltransferases"/>
    <property type="match status" value="1"/>
</dbReference>
<dbReference type="PROSITE" id="PS00092">
    <property type="entry name" value="N6_MTASE"/>
    <property type="match status" value="1"/>
</dbReference>
<comment type="function">
    <text evidence="5">Methylates the class 1 translation termination release factors RF1/PrfA and RF2/PrfB on the glutamine residue of the universally conserved GGQ motif.</text>
</comment>
<feature type="binding site" evidence="5">
    <location>
        <begin position="199"/>
        <end position="202"/>
    </location>
    <ligand>
        <name>substrate</name>
    </ligand>
</feature>
<dbReference type="AlphaFoldDB" id="A0A7W9JIF0"/>
<name>A0A7W9JIF0_9MICC</name>
<evidence type="ECO:0000259" key="6">
    <source>
        <dbReference type="Pfam" id="PF05175"/>
    </source>
</evidence>
<dbReference type="EC" id="2.1.1.297" evidence="5"/>
<evidence type="ECO:0000256" key="4">
    <source>
        <dbReference type="ARBA" id="ARBA00048391"/>
    </source>
</evidence>
<evidence type="ECO:0000313" key="8">
    <source>
        <dbReference type="EMBL" id="MBB5848485.1"/>
    </source>
</evidence>
<evidence type="ECO:0000313" key="9">
    <source>
        <dbReference type="Proteomes" id="UP000567246"/>
    </source>
</evidence>
<dbReference type="EMBL" id="JACHMW010000001">
    <property type="protein sequence ID" value="MBB5848485.1"/>
    <property type="molecule type" value="Genomic_DNA"/>
</dbReference>
<evidence type="ECO:0000256" key="3">
    <source>
        <dbReference type="ARBA" id="ARBA00022691"/>
    </source>
</evidence>
<keyword evidence="1 5" id="KW-0489">Methyltransferase</keyword>
<organism evidence="8 9">
    <name type="scientific">Micrococcus endophyticus</name>
    <dbReference type="NCBI Taxonomy" id="455343"/>
    <lineage>
        <taxon>Bacteria</taxon>
        <taxon>Bacillati</taxon>
        <taxon>Actinomycetota</taxon>
        <taxon>Actinomycetes</taxon>
        <taxon>Micrococcales</taxon>
        <taxon>Micrococcaceae</taxon>
        <taxon>Micrococcus</taxon>
    </lineage>
</organism>
<comment type="caution">
    <text evidence="8">The sequence shown here is derived from an EMBL/GenBank/DDBJ whole genome shotgun (WGS) entry which is preliminary data.</text>
</comment>
<dbReference type="NCBIfam" id="TIGR00536">
    <property type="entry name" value="hemK_fam"/>
    <property type="match status" value="1"/>
</dbReference>
<dbReference type="PANTHER" id="PTHR18895:SF74">
    <property type="entry name" value="MTRF1L RELEASE FACTOR GLUTAMINE METHYLTRANSFERASE"/>
    <property type="match status" value="1"/>
</dbReference>
<protein>
    <recommendedName>
        <fullName evidence="5">Release factor glutamine methyltransferase</fullName>
        <shortName evidence="5">RF MTase</shortName>
        <ecNumber evidence="5">2.1.1.297</ecNumber>
    </recommendedName>
    <alternativeName>
        <fullName evidence="5">N5-glutamine methyltransferase PrmC</fullName>
    </alternativeName>
    <alternativeName>
        <fullName evidence="5">Protein-(glutamine-N5) MTase PrmC</fullName>
    </alternativeName>
    <alternativeName>
        <fullName evidence="5">Protein-glutamine N-methyltransferase PrmC</fullName>
    </alternativeName>
</protein>
<accession>A0A7W9JIF0</accession>
<dbReference type="Pfam" id="PF05175">
    <property type="entry name" value="MTS"/>
    <property type="match status" value="1"/>
</dbReference>
<dbReference type="InterPro" id="IPR004556">
    <property type="entry name" value="HemK-like"/>
</dbReference>
<dbReference type="GO" id="GO:0032259">
    <property type="term" value="P:methylation"/>
    <property type="evidence" value="ECO:0007669"/>
    <property type="project" value="UniProtKB-KW"/>
</dbReference>
<dbReference type="InterPro" id="IPR002052">
    <property type="entry name" value="DNA_methylase_N6_adenine_CS"/>
</dbReference>
<comment type="catalytic activity">
    <reaction evidence="4 5">
        <text>L-glutaminyl-[peptide chain release factor] + S-adenosyl-L-methionine = N(5)-methyl-L-glutaminyl-[peptide chain release factor] + S-adenosyl-L-homocysteine + H(+)</text>
        <dbReference type="Rhea" id="RHEA:42896"/>
        <dbReference type="Rhea" id="RHEA-COMP:10271"/>
        <dbReference type="Rhea" id="RHEA-COMP:10272"/>
        <dbReference type="ChEBI" id="CHEBI:15378"/>
        <dbReference type="ChEBI" id="CHEBI:30011"/>
        <dbReference type="ChEBI" id="CHEBI:57856"/>
        <dbReference type="ChEBI" id="CHEBI:59789"/>
        <dbReference type="ChEBI" id="CHEBI:61891"/>
        <dbReference type="EC" id="2.1.1.297"/>
    </reaction>
</comment>
<dbReference type="GO" id="GO:0102559">
    <property type="term" value="F:peptide chain release factor N(5)-glutamine methyltransferase activity"/>
    <property type="evidence" value="ECO:0007669"/>
    <property type="project" value="UniProtKB-EC"/>
</dbReference>
<feature type="binding site" evidence="5">
    <location>
        <position position="157"/>
    </location>
    <ligand>
        <name>S-adenosyl-L-methionine</name>
        <dbReference type="ChEBI" id="CHEBI:59789"/>
    </ligand>
</feature>
<dbReference type="InterPro" id="IPR040758">
    <property type="entry name" value="PrmC_N"/>
</dbReference>
<dbReference type="Gene3D" id="3.40.50.150">
    <property type="entry name" value="Vaccinia Virus protein VP39"/>
    <property type="match status" value="1"/>
</dbReference>
<dbReference type="CDD" id="cd02440">
    <property type="entry name" value="AdoMet_MTases"/>
    <property type="match status" value="1"/>
</dbReference>
<proteinExistence type="inferred from homology"/>
<dbReference type="InterPro" id="IPR029063">
    <property type="entry name" value="SAM-dependent_MTases_sf"/>
</dbReference>
<comment type="caution">
    <text evidence="5">Lacks conserved residue(s) required for the propagation of feature annotation.</text>
</comment>
<dbReference type="InterPro" id="IPR050320">
    <property type="entry name" value="N5-glutamine_MTase"/>
</dbReference>
<keyword evidence="9" id="KW-1185">Reference proteome</keyword>
<dbReference type="NCBIfam" id="TIGR03534">
    <property type="entry name" value="RF_mod_PrmC"/>
    <property type="match status" value="1"/>
</dbReference>
<dbReference type="HAMAP" id="MF_02126">
    <property type="entry name" value="RF_methyltr_PrmC"/>
    <property type="match status" value="1"/>
</dbReference>
<evidence type="ECO:0000256" key="5">
    <source>
        <dbReference type="HAMAP-Rule" id="MF_02126"/>
    </source>
</evidence>
<dbReference type="GO" id="GO:0003676">
    <property type="term" value="F:nucleic acid binding"/>
    <property type="evidence" value="ECO:0007669"/>
    <property type="project" value="InterPro"/>
</dbReference>